<gene>
    <name evidence="2" type="ORF">WA1_00985</name>
</gene>
<proteinExistence type="predicted"/>
<evidence type="ECO:0000313" key="2">
    <source>
        <dbReference type="EMBL" id="KYC43771.1"/>
    </source>
</evidence>
<dbReference type="AlphaFoldDB" id="A0A139XGH2"/>
<dbReference type="RefSeq" id="WP_017742090.1">
    <property type="nucleotide sequence ID" value="NZ_KQ976354.1"/>
</dbReference>
<organism evidence="2 3">
    <name type="scientific">Scytonema hofmannii PCC 7110</name>
    <dbReference type="NCBI Taxonomy" id="128403"/>
    <lineage>
        <taxon>Bacteria</taxon>
        <taxon>Bacillati</taxon>
        <taxon>Cyanobacteriota</taxon>
        <taxon>Cyanophyceae</taxon>
        <taxon>Nostocales</taxon>
        <taxon>Scytonemataceae</taxon>
        <taxon>Scytonema</taxon>
    </lineage>
</organism>
<accession>A0A139XGH2</accession>
<keyword evidence="1" id="KW-1133">Transmembrane helix</keyword>
<dbReference type="Proteomes" id="UP000076925">
    <property type="component" value="Unassembled WGS sequence"/>
</dbReference>
<keyword evidence="1" id="KW-0472">Membrane</keyword>
<evidence type="ECO:0000313" key="3">
    <source>
        <dbReference type="Proteomes" id="UP000076925"/>
    </source>
</evidence>
<dbReference type="EMBL" id="ANNX02000012">
    <property type="protein sequence ID" value="KYC43771.1"/>
    <property type="molecule type" value="Genomic_DNA"/>
</dbReference>
<keyword evidence="1" id="KW-0812">Transmembrane</keyword>
<keyword evidence="3" id="KW-1185">Reference proteome</keyword>
<sequence>MGVGLSAAGIGSSTAPYIIPQQQPPTPMQLPFTTSYPHPFALSVLLSLLFGVVGAFVGWGLSYLLQAIAAHRYKAIQVSSHQLVISTRSQQSLPQEGKQNK</sequence>
<evidence type="ECO:0000256" key="1">
    <source>
        <dbReference type="SAM" id="Phobius"/>
    </source>
</evidence>
<comment type="caution">
    <text evidence="2">The sequence shown here is derived from an EMBL/GenBank/DDBJ whole genome shotgun (WGS) entry which is preliminary data.</text>
</comment>
<protein>
    <submittedName>
        <fullName evidence="2">Uncharacterized protein</fullName>
    </submittedName>
</protein>
<name>A0A139XGH2_9CYAN</name>
<reference evidence="2 3" key="1">
    <citation type="journal article" date="2013" name="Genome Biol. Evol.">
        <title>Genomes of Stigonematalean cyanobacteria (subsection V) and the evolution of oxygenic photosynthesis from prokaryotes to plastids.</title>
        <authorList>
            <person name="Dagan T."/>
            <person name="Roettger M."/>
            <person name="Stucken K."/>
            <person name="Landan G."/>
            <person name="Koch R."/>
            <person name="Major P."/>
            <person name="Gould S.B."/>
            <person name="Goremykin V.V."/>
            <person name="Rippka R."/>
            <person name="Tandeau de Marsac N."/>
            <person name="Gugger M."/>
            <person name="Lockhart P.J."/>
            <person name="Allen J.F."/>
            <person name="Brune I."/>
            <person name="Maus I."/>
            <person name="Puhler A."/>
            <person name="Martin W.F."/>
        </authorList>
    </citation>
    <scope>NUCLEOTIDE SEQUENCE [LARGE SCALE GENOMIC DNA]</scope>
    <source>
        <strain evidence="2 3">PCC 7110</strain>
    </source>
</reference>
<feature type="transmembrane region" description="Helical" evidence="1">
    <location>
        <begin position="40"/>
        <end position="65"/>
    </location>
</feature>